<dbReference type="GO" id="GO:0005886">
    <property type="term" value="C:plasma membrane"/>
    <property type="evidence" value="ECO:0007669"/>
    <property type="project" value="TreeGrafter"/>
</dbReference>
<dbReference type="GO" id="GO:0043164">
    <property type="term" value="P:Gram-negative-bacterium-type cell wall biogenesis"/>
    <property type="evidence" value="ECO:0007669"/>
    <property type="project" value="TreeGrafter"/>
</dbReference>
<dbReference type="EMBL" id="JAGYPN010000002">
    <property type="protein sequence ID" value="MBS4223675.1"/>
    <property type="molecule type" value="Genomic_DNA"/>
</dbReference>
<keyword evidence="1" id="KW-0812">Transmembrane</keyword>
<dbReference type="RefSeq" id="WP_213098667.1">
    <property type="nucleotide sequence ID" value="NZ_JAGYPH010000002.1"/>
</dbReference>
<evidence type="ECO:0000313" key="3">
    <source>
        <dbReference type="EMBL" id="MBS4223675.1"/>
    </source>
</evidence>
<dbReference type="Gene3D" id="3.40.50.620">
    <property type="entry name" value="HUPs"/>
    <property type="match status" value="1"/>
</dbReference>
<dbReference type="InterPro" id="IPR051599">
    <property type="entry name" value="Cell_Envelope_Assoc"/>
</dbReference>
<dbReference type="Proteomes" id="UP000676456">
    <property type="component" value="Unassembled WGS sequence"/>
</dbReference>
<comment type="caution">
    <text evidence="3">The sequence shown here is derived from an EMBL/GenBank/DDBJ whole genome shotgun (WGS) entry which is preliminary data.</text>
</comment>
<evidence type="ECO:0000313" key="4">
    <source>
        <dbReference type="Proteomes" id="UP000676456"/>
    </source>
</evidence>
<dbReference type="PANTHER" id="PTHR30336:SF4">
    <property type="entry name" value="ENVELOPE BIOGENESIS FACTOR ELYC"/>
    <property type="match status" value="1"/>
</dbReference>
<evidence type="ECO:0000259" key="2">
    <source>
        <dbReference type="Pfam" id="PF02698"/>
    </source>
</evidence>
<dbReference type="PANTHER" id="PTHR30336">
    <property type="entry name" value="INNER MEMBRANE PROTEIN, PROBABLE PERMEASE"/>
    <property type="match status" value="1"/>
</dbReference>
<dbReference type="Pfam" id="PF02698">
    <property type="entry name" value="DUF218"/>
    <property type="match status" value="1"/>
</dbReference>
<organism evidence="3 4">
    <name type="scientific">Lederbergia citrea</name>
    <dbReference type="NCBI Taxonomy" id="2833581"/>
    <lineage>
        <taxon>Bacteria</taxon>
        <taxon>Bacillati</taxon>
        <taxon>Bacillota</taxon>
        <taxon>Bacilli</taxon>
        <taxon>Bacillales</taxon>
        <taxon>Bacillaceae</taxon>
        <taxon>Lederbergia</taxon>
    </lineage>
</organism>
<evidence type="ECO:0000256" key="1">
    <source>
        <dbReference type="SAM" id="Phobius"/>
    </source>
</evidence>
<dbReference type="InterPro" id="IPR014729">
    <property type="entry name" value="Rossmann-like_a/b/a_fold"/>
</dbReference>
<protein>
    <submittedName>
        <fullName evidence="3">YdcF family protein</fullName>
    </submittedName>
</protein>
<name>A0A942ULQ4_9BACI</name>
<sequence length="194" mass="21406">MKKKIILLFSIFMALVIVYFGALQLKMSQYSKLEAPENADYIIVLGARVKGSVPSLALQARIDAASQYLKENENTIAIASGGKGHNEDISEAESIKRELVKQGIHEDRIVMEDQSTNTYENIAYAKALIPGKASTGVVVTNSFHIYRSINIARDIGLDLAGLPAETPLIAIPRSYSREYLAITKYYLIKLGVLK</sequence>
<feature type="domain" description="DUF218" evidence="2">
    <location>
        <begin position="40"/>
        <end position="179"/>
    </location>
</feature>
<reference evidence="3 4" key="1">
    <citation type="submission" date="2021-05" db="EMBL/GenBank/DDBJ databases">
        <title>Novel Bacillus species.</title>
        <authorList>
            <person name="Liu G."/>
        </authorList>
    </citation>
    <scope>NUCLEOTIDE SEQUENCE [LARGE SCALE GENOMIC DNA]</scope>
    <source>
        <strain evidence="3 4">FJAT-49682</strain>
    </source>
</reference>
<gene>
    <name evidence="3" type="ORF">KHA91_13040</name>
</gene>
<dbReference type="GO" id="GO:0000270">
    <property type="term" value="P:peptidoglycan metabolic process"/>
    <property type="evidence" value="ECO:0007669"/>
    <property type="project" value="TreeGrafter"/>
</dbReference>
<proteinExistence type="predicted"/>
<keyword evidence="1" id="KW-0472">Membrane</keyword>
<dbReference type="InterPro" id="IPR003848">
    <property type="entry name" value="DUF218"/>
</dbReference>
<accession>A0A942ULQ4</accession>
<feature type="transmembrane region" description="Helical" evidence="1">
    <location>
        <begin position="6"/>
        <end position="23"/>
    </location>
</feature>
<dbReference type="CDD" id="cd06259">
    <property type="entry name" value="YdcF-like"/>
    <property type="match status" value="1"/>
</dbReference>
<dbReference type="AlphaFoldDB" id="A0A942ULQ4"/>
<keyword evidence="4" id="KW-1185">Reference proteome</keyword>
<keyword evidence="1" id="KW-1133">Transmembrane helix</keyword>